<feature type="domain" description="UvrD-like helicase ATP-binding" evidence="5">
    <location>
        <begin position="115"/>
        <end position="192"/>
    </location>
</feature>
<sequence>MSSMNLIKIECAGSGKTWSICHTALSIVSSYVDKRVAIISYTNRGVQAVQSEIKKQNNGIMHSRITVESLYSFLLRELIKPYQSYIFGINEIISLDFSRMYGFINKHRIGQKARYMTSGRNITANEAAELVVQLNTRSNGQVIKRLEKIYATVFFDEVQDLSGYDLEIIRLIAASSIDLVCVGDPKQATFKTNNGQKNKNISGSSMELFFKDLEKSHSAQISYNTVSRRFNEVICRFANDVYPSSNEMSTSMTSITPHDGVFLILKSDIPDYYNHYSPQVLRYDKKTDTLGLSSMNFGECKGLTFDRILIFPNKPFLEYIQKGKAFGSPEKYYIAVTRPRFSIAIAVDKFPLKSKFQFNDITISVGSRHISCKKITFN</sequence>
<dbReference type="GO" id="GO:0003677">
    <property type="term" value="F:DNA binding"/>
    <property type="evidence" value="ECO:0007669"/>
    <property type="project" value="InterPro"/>
</dbReference>
<dbReference type="AlphaFoldDB" id="A0AAW6CYT8"/>
<dbReference type="InterPro" id="IPR014016">
    <property type="entry name" value="UvrD-like_ATP-bd"/>
</dbReference>
<evidence type="ECO:0000256" key="2">
    <source>
        <dbReference type="ARBA" id="ARBA00022801"/>
    </source>
</evidence>
<dbReference type="PANTHER" id="PTHR11070">
    <property type="entry name" value="UVRD / RECB / PCRA DNA HELICASE FAMILY MEMBER"/>
    <property type="match status" value="1"/>
</dbReference>
<evidence type="ECO:0000256" key="1">
    <source>
        <dbReference type="ARBA" id="ARBA00022741"/>
    </source>
</evidence>
<reference evidence="6" key="1">
    <citation type="submission" date="2023-01" db="EMBL/GenBank/DDBJ databases">
        <title>Human gut microbiome strain richness.</title>
        <authorList>
            <person name="Chen-Liaw A."/>
        </authorList>
    </citation>
    <scope>NUCLEOTIDE SEQUENCE</scope>
    <source>
        <strain evidence="6">1001283st1_G1_1001283B150217_161031</strain>
    </source>
</reference>
<proteinExistence type="predicted"/>
<evidence type="ECO:0000313" key="6">
    <source>
        <dbReference type="EMBL" id="MDB8003504.1"/>
    </source>
</evidence>
<gene>
    <name evidence="6" type="ORF">PNE09_05400</name>
</gene>
<dbReference type="GO" id="GO:0005524">
    <property type="term" value="F:ATP binding"/>
    <property type="evidence" value="ECO:0007669"/>
    <property type="project" value="UniProtKB-KW"/>
</dbReference>
<comment type="caution">
    <text evidence="6">The sequence shown here is derived from an EMBL/GenBank/DDBJ whole genome shotgun (WGS) entry which is preliminary data.</text>
</comment>
<organism evidence="6 7">
    <name type="scientific">[Eubacterium] siraeum</name>
    <dbReference type="NCBI Taxonomy" id="39492"/>
    <lineage>
        <taxon>Bacteria</taxon>
        <taxon>Bacillati</taxon>
        <taxon>Bacillota</taxon>
        <taxon>Clostridia</taxon>
        <taxon>Eubacteriales</taxon>
        <taxon>Oscillospiraceae</taxon>
        <taxon>Oscillospiraceae incertae sedis</taxon>
    </lineage>
</organism>
<keyword evidence="2" id="KW-0378">Hydrolase</keyword>
<evidence type="ECO:0000256" key="4">
    <source>
        <dbReference type="ARBA" id="ARBA00022840"/>
    </source>
</evidence>
<keyword evidence="4" id="KW-0067">ATP-binding</keyword>
<dbReference type="PANTHER" id="PTHR11070:SF2">
    <property type="entry name" value="ATP-DEPENDENT DNA HELICASE SRS2"/>
    <property type="match status" value="1"/>
</dbReference>
<dbReference type="Gene3D" id="3.40.50.300">
    <property type="entry name" value="P-loop containing nucleotide triphosphate hydrolases"/>
    <property type="match status" value="1"/>
</dbReference>
<dbReference type="Pfam" id="PF00580">
    <property type="entry name" value="UvrD-helicase"/>
    <property type="match status" value="1"/>
</dbReference>
<dbReference type="InterPro" id="IPR027417">
    <property type="entry name" value="P-loop_NTPase"/>
</dbReference>
<name>A0AAW6CYT8_9FIRM</name>
<protein>
    <submittedName>
        <fullName evidence="6">UvrD-helicase domain-containing protein</fullName>
    </submittedName>
</protein>
<evidence type="ECO:0000313" key="7">
    <source>
        <dbReference type="Proteomes" id="UP001210809"/>
    </source>
</evidence>
<keyword evidence="3" id="KW-0347">Helicase</keyword>
<accession>A0AAW6CYT8</accession>
<evidence type="ECO:0000259" key="5">
    <source>
        <dbReference type="Pfam" id="PF00580"/>
    </source>
</evidence>
<dbReference type="GO" id="GO:0043138">
    <property type="term" value="F:3'-5' DNA helicase activity"/>
    <property type="evidence" value="ECO:0007669"/>
    <property type="project" value="TreeGrafter"/>
</dbReference>
<dbReference type="SUPFAM" id="SSF52540">
    <property type="entry name" value="P-loop containing nucleoside triphosphate hydrolases"/>
    <property type="match status" value="1"/>
</dbReference>
<keyword evidence="1" id="KW-0547">Nucleotide-binding</keyword>
<evidence type="ECO:0000256" key="3">
    <source>
        <dbReference type="ARBA" id="ARBA00022806"/>
    </source>
</evidence>
<dbReference type="Proteomes" id="UP001210809">
    <property type="component" value="Unassembled WGS sequence"/>
</dbReference>
<dbReference type="GO" id="GO:0016787">
    <property type="term" value="F:hydrolase activity"/>
    <property type="evidence" value="ECO:0007669"/>
    <property type="project" value="UniProtKB-KW"/>
</dbReference>
<dbReference type="EMBL" id="JAQLXW010000005">
    <property type="protein sequence ID" value="MDB8003504.1"/>
    <property type="molecule type" value="Genomic_DNA"/>
</dbReference>
<dbReference type="GO" id="GO:0000725">
    <property type="term" value="P:recombinational repair"/>
    <property type="evidence" value="ECO:0007669"/>
    <property type="project" value="TreeGrafter"/>
</dbReference>
<dbReference type="InterPro" id="IPR000212">
    <property type="entry name" value="DNA_helicase_UvrD/REP"/>
</dbReference>